<keyword evidence="3" id="KW-1185">Reference proteome</keyword>
<evidence type="ECO:0000256" key="1">
    <source>
        <dbReference type="SAM" id="MobiDB-lite"/>
    </source>
</evidence>
<dbReference type="EMBL" id="BMSL01000020">
    <property type="protein sequence ID" value="GGS56334.1"/>
    <property type="molecule type" value="Genomic_DNA"/>
</dbReference>
<dbReference type="PROSITE" id="PS51257">
    <property type="entry name" value="PROKAR_LIPOPROTEIN"/>
    <property type="match status" value="1"/>
</dbReference>
<evidence type="ECO:0000313" key="2">
    <source>
        <dbReference type="EMBL" id="GGS56334.1"/>
    </source>
</evidence>
<reference evidence="2" key="1">
    <citation type="journal article" date="2014" name="Int. J. Syst. Evol. Microbiol.">
        <title>Complete genome sequence of Corynebacterium casei LMG S-19264T (=DSM 44701T), isolated from a smear-ripened cheese.</title>
        <authorList>
            <consortium name="US DOE Joint Genome Institute (JGI-PGF)"/>
            <person name="Walter F."/>
            <person name="Albersmeier A."/>
            <person name="Kalinowski J."/>
            <person name="Ruckert C."/>
        </authorList>
    </citation>
    <scope>NUCLEOTIDE SEQUENCE</scope>
    <source>
        <strain evidence="2">JCM 4234</strain>
    </source>
</reference>
<feature type="region of interest" description="Disordered" evidence="1">
    <location>
        <begin position="132"/>
        <end position="157"/>
    </location>
</feature>
<dbReference type="AlphaFoldDB" id="A0A918LIY3"/>
<sequence length="211" mass="21426">MSARNGTRRAGRRTGGLLTGGLLTAALVGLTGCSDGTDSTEADDKPTASSASTARPTPTPTAAQDTSAAQSSPEEAVAAWVTAVVKGDAEQACLLMAEAGTGSSPAVIGSAETCADDSAQGKQIKQSVGQFKESFTPDPPTADPKVEVTEATPTGDKATYPADKISIDGQTLADVIVSNSTGLKPDQLNVSVESSKLNDAWYVTNMDFDIG</sequence>
<feature type="region of interest" description="Disordered" evidence="1">
    <location>
        <begin position="33"/>
        <end position="74"/>
    </location>
</feature>
<gene>
    <name evidence="2" type="ORF">GCM10010238_52080</name>
</gene>
<organism evidence="2 3">
    <name type="scientific">Streptomyces griseoviridis</name>
    <dbReference type="NCBI Taxonomy" id="45398"/>
    <lineage>
        <taxon>Bacteria</taxon>
        <taxon>Bacillati</taxon>
        <taxon>Actinomycetota</taxon>
        <taxon>Actinomycetes</taxon>
        <taxon>Kitasatosporales</taxon>
        <taxon>Streptomycetaceae</taxon>
        <taxon>Streptomyces</taxon>
    </lineage>
</organism>
<protein>
    <submittedName>
        <fullName evidence="2">Uncharacterized protein</fullName>
    </submittedName>
</protein>
<feature type="compositionally biased region" description="Low complexity" evidence="1">
    <location>
        <begin position="47"/>
        <end position="74"/>
    </location>
</feature>
<dbReference type="Proteomes" id="UP000653493">
    <property type="component" value="Unassembled WGS sequence"/>
</dbReference>
<accession>A0A918LIY3</accession>
<reference evidence="2" key="2">
    <citation type="submission" date="2020-09" db="EMBL/GenBank/DDBJ databases">
        <authorList>
            <person name="Sun Q."/>
            <person name="Ohkuma M."/>
        </authorList>
    </citation>
    <scope>NUCLEOTIDE SEQUENCE</scope>
    <source>
        <strain evidence="2">JCM 4234</strain>
    </source>
</reference>
<name>A0A918LIY3_STRGD</name>
<evidence type="ECO:0000313" key="3">
    <source>
        <dbReference type="Proteomes" id="UP000653493"/>
    </source>
</evidence>
<proteinExistence type="predicted"/>
<comment type="caution">
    <text evidence="2">The sequence shown here is derived from an EMBL/GenBank/DDBJ whole genome shotgun (WGS) entry which is preliminary data.</text>
</comment>